<feature type="transmembrane region" description="Helical" evidence="8">
    <location>
        <begin position="77"/>
        <end position="96"/>
    </location>
</feature>
<evidence type="ECO:0000256" key="1">
    <source>
        <dbReference type="ARBA" id="ARBA00004651"/>
    </source>
</evidence>
<dbReference type="EMBL" id="JAQQXQ010000008">
    <property type="protein sequence ID" value="MDC8755277.1"/>
    <property type="molecule type" value="Genomic_DNA"/>
</dbReference>
<protein>
    <recommendedName>
        <fullName evidence="8">Bcr/CflA family efflux transporter</fullName>
    </recommendedName>
</protein>
<keyword evidence="4" id="KW-1003">Cell membrane</keyword>
<comment type="similarity">
    <text evidence="2 8">Belongs to the major facilitator superfamily. Bcr/CmlA family.</text>
</comment>
<feature type="transmembrane region" description="Helical" evidence="8">
    <location>
        <begin position="313"/>
        <end position="337"/>
    </location>
</feature>
<evidence type="ECO:0000256" key="5">
    <source>
        <dbReference type="ARBA" id="ARBA00022692"/>
    </source>
</evidence>
<name>A0ABT5JUS3_9SPHN</name>
<dbReference type="PANTHER" id="PTHR23502">
    <property type="entry name" value="MAJOR FACILITATOR SUPERFAMILY"/>
    <property type="match status" value="1"/>
</dbReference>
<evidence type="ECO:0000256" key="7">
    <source>
        <dbReference type="ARBA" id="ARBA00023136"/>
    </source>
</evidence>
<comment type="subcellular location">
    <subcellularLocation>
        <location evidence="8">Cell inner membrane</location>
        <topology evidence="8">Multi-pass membrane protein</topology>
    </subcellularLocation>
    <subcellularLocation>
        <location evidence="1">Cell membrane</location>
        <topology evidence="1">Multi-pass membrane protein</topology>
    </subcellularLocation>
</comment>
<dbReference type="PANTHER" id="PTHR23502:SF132">
    <property type="entry name" value="POLYAMINE TRANSPORTER 2-RELATED"/>
    <property type="match status" value="1"/>
</dbReference>
<feature type="transmembrane region" description="Helical" evidence="8">
    <location>
        <begin position="250"/>
        <end position="269"/>
    </location>
</feature>
<comment type="caution">
    <text evidence="10">The sequence shown here is derived from an EMBL/GenBank/DDBJ whole genome shotgun (WGS) entry which is preliminary data.</text>
</comment>
<proteinExistence type="inferred from homology"/>
<feature type="transmembrane region" description="Helical" evidence="8">
    <location>
        <begin position="372"/>
        <end position="390"/>
    </location>
</feature>
<evidence type="ECO:0000256" key="2">
    <source>
        <dbReference type="ARBA" id="ARBA00006236"/>
    </source>
</evidence>
<dbReference type="InterPro" id="IPR020846">
    <property type="entry name" value="MFS_dom"/>
</dbReference>
<keyword evidence="3 8" id="KW-0813">Transport</keyword>
<keyword evidence="11" id="KW-1185">Reference proteome</keyword>
<feature type="transmembrane region" description="Helical" evidence="8">
    <location>
        <begin position="50"/>
        <end position="70"/>
    </location>
</feature>
<dbReference type="CDD" id="cd17320">
    <property type="entry name" value="MFS_MdfA_MDR_like"/>
    <property type="match status" value="1"/>
</dbReference>
<keyword evidence="7 8" id="KW-0472">Membrane</keyword>
<dbReference type="SUPFAM" id="SSF103473">
    <property type="entry name" value="MFS general substrate transporter"/>
    <property type="match status" value="1"/>
</dbReference>
<keyword evidence="6 8" id="KW-1133">Transmembrane helix</keyword>
<sequence>MPLRKAIGETELMWMMALLMALNAFGIDAILPALDALAADLSVEGNARQFVIGVYLLTAGIGALVPGALADRFGRRPILMGSILVYIVLSLLSAIAPTYDMLIAVRAAQGFFAAGIIALPPAIIRDRVGGDKMARMMSLIFVIFLMVPAVAPSIGEAILLVADWRAIFGVMAVAGVAVGAWVHFRLPESLSEENRQPIRVGTIARNMTRALSLPSVVGYVFGSALVFGALFGFINSSQQLITETFGAGDIFPMVFGICAGSMALASWSNSRIVERFGARRVSHTALFAFILVSACQVFFAFQPEESLWHFVPLMAINMALLGFIGSNFGAIAMNPFFAIAGAASSAHGFIRMTTAALLGGAIGYAYDGTARPLALALLASGLTCLVLVLLSEKGKLFGPSDAEAGMGTS</sequence>
<evidence type="ECO:0000256" key="6">
    <source>
        <dbReference type="ARBA" id="ARBA00022989"/>
    </source>
</evidence>
<evidence type="ECO:0000256" key="4">
    <source>
        <dbReference type="ARBA" id="ARBA00022475"/>
    </source>
</evidence>
<dbReference type="InterPro" id="IPR011701">
    <property type="entry name" value="MFS"/>
</dbReference>
<feature type="transmembrane region" description="Helical" evidence="8">
    <location>
        <begin position="281"/>
        <end position="301"/>
    </location>
</feature>
<organism evidence="10 11">
    <name type="scientific">Erythrobacter fulvus</name>
    <dbReference type="NCBI Taxonomy" id="2987523"/>
    <lineage>
        <taxon>Bacteria</taxon>
        <taxon>Pseudomonadati</taxon>
        <taxon>Pseudomonadota</taxon>
        <taxon>Alphaproteobacteria</taxon>
        <taxon>Sphingomonadales</taxon>
        <taxon>Erythrobacteraceae</taxon>
        <taxon>Erythrobacter/Porphyrobacter group</taxon>
        <taxon>Erythrobacter</taxon>
    </lineage>
</organism>
<dbReference type="InterPro" id="IPR036259">
    <property type="entry name" value="MFS_trans_sf"/>
</dbReference>
<dbReference type="Gene3D" id="1.20.1720.10">
    <property type="entry name" value="Multidrug resistance protein D"/>
    <property type="match status" value="1"/>
</dbReference>
<gene>
    <name evidence="10" type="ORF">OIK40_11565</name>
</gene>
<accession>A0ABT5JUS3</accession>
<evidence type="ECO:0000313" key="11">
    <source>
        <dbReference type="Proteomes" id="UP001216558"/>
    </source>
</evidence>
<keyword evidence="8" id="KW-0997">Cell inner membrane</keyword>
<feature type="transmembrane region" description="Helical" evidence="8">
    <location>
        <begin position="136"/>
        <end position="154"/>
    </location>
</feature>
<dbReference type="PROSITE" id="PS50850">
    <property type="entry name" value="MFS"/>
    <property type="match status" value="1"/>
</dbReference>
<evidence type="ECO:0000259" key="9">
    <source>
        <dbReference type="PROSITE" id="PS50850"/>
    </source>
</evidence>
<evidence type="ECO:0000256" key="3">
    <source>
        <dbReference type="ARBA" id="ARBA00022448"/>
    </source>
</evidence>
<feature type="transmembrane region" description="Helical" evidence="8">
    <location>
        <begin position="207"/>
        <end position="230"/>
    </location>
</feature>
<feature type="transmembrane region" description="Helical" evidence="8">
    <location>
        <begin position="102"/>
        <end position="124"/>
    </location>
</feature>
<dbReference type="Proteomes" id="UP001216558">
    <property type="component" value="Unassembled WGS sequence"/>
</dbReference>
<feature type="transmembrane region" description="Helical" evidence="8">
    <location>
        <begin position="12"/>
        <end position="30"/>
    </location>
</feature>
<reference evidence="10 11" key="1">
    <citation type="submission" date="2022-10" db="EMBL/GenBank/DDBJ databases">
        <title>Erythrobacter sp. sf7 Genome sequencing.</title>
        <authorList>
            <person name="Park S."/>
        </authorList>
    </citation>
    <scope>NUCLEOTIDE SEQUENCE [LARGE SCALE GENOMIC DNA]</scope>
    <source>
        <strain evidence="11">sf7</strain>
    </source>
</reference>
<comment type="caution">
    <text evidence="8">Lacks conserved residue(s) required for the propagation of feature annotation.</text>
</comment>
<keyword evidence="5 8" id="KW-0812">Transmembrane</keyword>
<feature type="domain" description="Major facilitator superfamily (MFS) profile" evidence="9">
    <location>
        <begin position="12"/>
        <end position="395"/>
    </location>
</feature>
<feature type="transmembrane region" description="Helical" evidence="8">
    <location>
        <begin position="166"/>
        <end position="186"/>
    </location>
</feature>
<dbReference type="Pfam" id="PF07690">
    <property type="entry name" value="MFS_1"/>
    <property type="match status" value="1"/>
</dbReference>
<dbReference type="NCBIfam" id="TIGR00710">
    <property type="entry name" value="efflux_Bcr_CflA"/>
    <property type="match status" value="1"/>
</dbReference>
<evidence type="ECO:0000313" key="10">
    <source>
        <dbReference type="EMBL" id="MDC8755277.1"/>
    </source>
</evidence>
<evidence type="ECO:0000256" key="8">
    <source>
        <dbReference type="RuleBase" id="RU365088"/>
    </source>
</evidence>
<dbReference type="InterPro" id="IPR004812">
    <property type="entry name" value="Efflux_drug-R_Bcr/CmlA"/>
</dbReference>